<dbReference type="GO" id="GO:0015344">
    <property type="term" value="F:siderophore uptake transmembrane transporter activity"/>
    <property type="evidence" value="ECO:0007669"/>
    <property type="project" value="TreeGrafter"/>
</dbReference>
<keyword evidence="7 13" id="KW-0798">TonB box</keyword>
<evidence type="ECO:0000256" key="8">
    <source>
        <dbReference type="ARBA" id="ARBA00023136"/>
    </source>
</evidence>
<evidence type="ECO:0000256" key="5">
    <source>
        <dbReference type="ARBA" id="ARBA00022692"/>
    </source>
</evidence>
<evidence type="ECO:0000256" key="11">
    <source>
        <dbReference type="PROSITE-ProRule" id="PRU01360"/>
    </source>
</evidence>
<evidence type="ECO:0000313" key="18">
    <source>
        <dbReference type="Proteomes" id="UP000440716"/>
    </source>
</evidence>
<organism evidence="17 18">
    <name type="scientific">Agrobacterium vitis</name>
    <name type="common">Rhizobium vitis</name>
    <dbReference type="NCBI Taxonomy" id="373"/>
    <lineage>
        <taxon>Bacteria</taxon>
        <taxon>Pseudomonadati</taxon>
        <taxon>Pseudomonadota</taxon>
        <taxon>Alphaproteobacteria</taxon>
        <taxon>Hyphomicrobiales</taxon>
        <taxon>Rhizobiaceae</taxon>
        <taxon>Rhizobium/Agrobacterium group</taxon>
        <taxon>Agrobacterium</taxon>
    </lineage>
</organism>
<evidence type="ECO:0000256" key="7">
    <source>
        <dbReference type="ARBA" id="ARBA00023077"/>
    </source>
</evidence>
<dbReference type="InterPro" id="IPR039426">
    <property type="entry name" value="TonB-dep_rcpt-like"/>
</dbReference>
<evidence type="ECO:0000256" key="13">
    <source>
        <dbReference type="RuleBase" id="RU003357"/>
    </source>
</evidence>
<keyword evidence="9 17" id="KW-0675">Receptor</keyword>
<comment type="subcellular location">
    <subcellularLocation>
        <location evidence="1 11">Cell outer membrane</location>
        <topology evidence="1 11">Multi-pass membrane protein</topology>
    </subcellularLocation>
</comment>
<keyword evidence="4 11" id="KW-1134">Transmembrane beta strand</keyword>
<feature type="domain" description="TonB-dependent receptor-like beta-barrel" evidence="15">
    <location>
        <begin position="283"/>
        <end position="708"/>
    </location>
</feature>
<dbReference type="Gene3D" id="2.40.170.20">
    <property type="entry name" value="TonB-dependent receptor, beta-barrel domain"/>
    <property type="match status" value="1"/>
</dbReference>
<evidence type="ECO:0000256" key="9">
    <source>
        <dbReference type="ARBA" id="ARBA00023170"/>
    </source>
</evidence>
<evidence type="ECO:0000256" key="4">
    <source>
        <dbReference type="ARBA" id="ARBA00022452"/>
    </source>
</evidence>
<dbReference type="SUPFAM" id="SSF56935">
    <property type="entry name" value="Porins"/>
    <property type="match status" value="1"/>
</dbReference>
<dbReference type="GO" id="GO:0015232">
    <property type="term" value="F:heme transmembrane transporter activity"/>
    <property type="evidence" value="ECO:0007669"/>
    <property type="project" value="InterPro"/>
</dbReference>
<dbReference type="Proteomes" id="UP000440716">
    <property type="component" value="Unassembled WGS sequence"/>
</dbReference>
<gene>
    <name evidence="17" type="ORF">GOZ88_08635</name>
</gene>
<keyword evidence="10 11" id="KW-0998">Cell outer membrane</keyword>
<comment type="similarity">
    <text evidence="2 11 13">Belongs to the TonB-dependent receptor family.</text>
</comment>
<dbReference type="PANTHER" id="PTHR30069:SF29">
    <property type="entry name" value="HEMOGLOBIN AND HEMOGLOBIN-HAPTOGLOBIN-BINDING PROTEIN 1-RELATED"/>
    <property type="match status" value="1"/>
</dbReference>
<reference evidence="17 18" key="1">
    <citation type="submission" date="2019-12" db="EMBL/GenBank/DDBJ databases">
        <title>Whole-genome sequencing of Allorhizobium vitis.</title>
        <authorList>
            <person name="Gan H.M."/>
            <person name="Szegedi E."/>
            <person name="Burr T."/>
            <person name="Savka M.A."/>
        </authorList>
    </citation>
    <scope>NUCLEOTIDE SEQUENCE [LARGE SCALE GENOMIC DNA]</scope>
    <source>
        <strain evidence="17 18">CG415</strain>
    </source>
</reference>
<dbReference type="NCBIfam" id="TIGR01785">
    <property type="entry name" value="TonB-hemin"/>
    <property type="match status" value="1"/>
</dbReference>
<dbReference type="EMBL" id="WPHU01000003">
    <property type="protein sequence ID" value="MVA56179.1"/>
    <property type="molecule type" value="Genomic_DNA"/>
</dbReference>
<feature type="chain" id="PRO_5029899686" evidence="14">
    <location>
        <begin position="44"/>
        <end position="744"/>
    </location>
</feature>
<feature type="signal peptide" evidence="14">
    <location>
        <begin position="1"/>
        <end position="43"/>
    </location>
</feature>
<comment type="caution">
    <text evidence="17">The sequence shown here is derived from an EMBL/GenBank/DDBJ whole genome shotgun (WGS) entry which is preliminary data.</text>
</comment>
<dbReference type="Pfam" id="PF00593">
    <property type="entry name" value="TonB_dep_Rec_b-barrel"/>
    <property type="match status" value="1"/>
</dbReference>
<sequence>MPCSRGVSCAVLKVCTMSFRGIRPVLLACTALCSFTAAVPVIAQEAAKTAENSGSNSQTELSTITVKGQKVVKGSVEDTPVATHTSAEQLQKKQIDDVDDLGNTVEPSVTYVKNSKSVNIRGLEADRVLTTIDGIPVPYFFDTVYSYGGGADTYDFTSLSSVDVLHSADSSRAGSGALGGALLLHTYEPEDLIGDGKSFGGIAKLGYDGSDRSLTASGAIAKKFDNTSVLFQSSYKYGHETETTGDVGGTRGTRTEADPMSYNDRNFLFKIRQELEGGHTIGLTAEHYDYNSKKDYKSNTSYGTTYRAGDYDYIQDKGRDRVSLDYVYDSTSADSWIDSAFATLYWQRATRVEGTSSYRLTAPIGIYERSMESEQRDIGLNTYANSDFSTGALNHKLTFGADIRFSQSSYYLAGQDTCSVTYVSGCAYYHTNQSYSPDVNSYKLGAFVEDKISLGNSPVSITPGLRLDWYKEDPQETDSYKGTMPEGQDGAHLSPKLRAAWQATPDAELYAQFSTAFKSPNAYQLYVDYDNAPLYRSIGNPDLKPETSWGFDVGANLGNEDFGGRISAFTTRYKNFIDTSDIIRTTGYVLGTYEYINRANVRISGVEIEGHKTFANGINLHGSMFYARGTDLDTDELLSTVPPLKAIVGVGYERETWGADVSLVAAAAVSDDSSASTKPAGYGVVNLTGWWEPEQTKGLRLQAGVYNLFDKQYYDALEVKDVANANALYSEAGRYFKIAISQKF</sequence>
<dbReference type="InterPro" id="IPR012910">
    <property type="entry name" value="Plug_dom"/>
</dbReference>
<dbReference type="InterPro" id="IPR037066">
    <property type="entry name" value="Plug_dom_sf"/>
</dbReference>
<dbReference type="PROSITE" id="PS01156">
    <property type="entry name" value="TONB_DEPENDENT_REC_2"/>
    <property type="match status" value="1"/>
</dbReference>
<dbReference type="InterPro" id="IPR010949">
    <property type="entry name" value="TonB_Hb/transfer/lactofer_rcpt"/>
</dbReference>
<dbReference type="PANTHER" id="PTHR30069">
    <property type="entry name" value="TONB-DEPENDENT OUTER MEMBRANE RECEPTOR"/>
    <property type="match status" value="1"/>
</dbReference>
<dbReference type="GO" id="GO:0009279">
    <property type="term" value="C:cell outer membrane"/>
    <property type="evidence" value="ECO:0007669"/>
    <property type="project" value="UniProtKB-SubCell"/>
</dbReference>
<dbReference type="GO" id="GO:0044718">
    <property type="term" value="P:siderophore transmembrane transport"/>
    <property type="evidence" value="ECO:0007669"/>
    <property type="project" value="TreeGrafter"/>
</dbReference>
<evidence type="ECO:0000256" key="10">
    <source>
        <dbReference type="ARBA" id="ARBA00023237"/>
    </source>
</evidence>
<dbReference type="InterPro" id="IPR036942">
    <property type="entry name" value="Beta-barrel_TonB_sf"/>
</dbReference>
<evidence type="ECO:0000256" key="6">
    <source>
        <dbReference type="ARBA" id="ARBA00022729"/>
    </source>
</evidence>
<keyword evidence="3 11" id="KW-0813">Transport</keyword>
<dbReference type="PROSITE" id="PS52016">
    <property type="entry name" value="TONB_DEPENDENT_REC_3"/>
    <property type="match status" value="1"/>
</dbReference>
<dbReference type="AlphaFoldDB" id="A0A7K1RDV1"/>
<dbReference type="InterPro" id="IPR000531">
    <property type="entry name" value="Beta-barrel_TonB"/>
</dbReference>
<name>A0A7K1RDV1_AGRVI</name>
<protein>
    <submittedName>
        <fullName evidence="17">TonB-dependent hemoglobin/transferrin/lactoferrin family receptor</fullName>
    </submittedName>
</protein>
<keyword evidence="6 14" id="KW-0732">Signal</keyword>
<evidence type="ECO:0000256" key="3">
    <source>
        <dbReference type="ARBA" id="ARBA00022448"/>
    </source>
</evidence>
<evidence type="ECO:0000256" key="1">
    <source>
        <dbReference type="ARBA" id="ARBA00004571"/>
    </source>
</evidence>
<proteinExistence type="inferred from homology"/>
<dbReference type="NCBIfam" id="TIGR01786">
    <property type="entry name" value="TonB-hemlactrns"/>
    <property type="match status" value="1"/>
</dbReference>
<accession>A0A7K1RDV1</accession>
<dbReference type="Pfam" id="PF07715">
    <property type="entry name" value="Plug"/>
    <property type="match status" value="1"/>
</dbReference>
<dbReference type="CDD" id="cd01347">
    <property type="entry name" value="ligand_gated_channel"/>
    <property type="match status" value="1"/>
</dbReference>
<feature type="domain" description="TonB-dependent receptor plug" evidence="16">
    <location>
        <begin position="76"/>
        <end position="181"/>
    </location>
</feature>
<keyword evidence="5 11" id="KW-0812">Transmembrane</keyword>
<evidence type="ECO:0000256" key="14">
    <source>
        <dbReference type="SAM" id="SignalP"/>
    </source>
</evidence>
<evidence type="ECO:0000313" key="17">
    <source>
        <dbReference type="EMBL" id="MVA56179.1"/>
    </source>
</evidence>
<keyword evidence="8 11" id="KW-0472">Membrane</keyword>
<evidence type="ECO:0000259" key="16">
    <source>
        <dbReference type="Pfam" id="PF07715"/>
    </source>
</evidence>
<dbReference type="Gene3D" id="2.170.130.10">
    <property type="entry name" value="TonB-dependent receptor, plug domain"/>
    <property type="match status" value="1"/>
</dbReference>
<dbReference type="InterPro" id="IPR011276">
    <property type="entry name" value="TonB_haem/Hb_rcpt"/>
</dbReference>
<evidence type="ECO:0000256" key="12">
    <source>
        <dbReference type="PROSITE-ProRule" id="PRU10144"/>
    </source>
</evidence>
<evidence type="ECO:0000256" key="2">
    <source>
        <dbReference type="ARBA" id="ARBA00009810"/>
    </source>
</evidence>
<evidence type="ECO:0000259" key="15">
    <source>
        <dbReference type="Pfam" id="PF00593"/>
    </source>
</evidence>
<feature type="short sequence motif" description="TonB C-terminal box" evidence="12">
    <location>
        <begin position="727"/>
        <end position="744"/>
    </location>
</feature>
<dbReference type="InterPro" id="IPR010917">
    <property type="entry name" value="TonB_rcpt_CS"/>
</dbReference>